<comment type="caution">
    <text evidence="2">The sequence shown here is derived from an EMBL/GenBank/DDBJ whole genome shotgun (WGS) entry which is preliminary data.</text>
</comment>
<dbReference type="RefSeq" id="WP_095300906.1">
    <property type="nucleotide sequence ID" value="NZ_CADEPK010000332.1"/>
</dbReference>
<feature type="domain" description="GGDEF" evidence="1">
    <location>
        <begin position="163"/>
        <end position="313"/>
    </location>
</feature>
<dbReference type="InterPro" id="IPR029787">
    <property type="entry name" value="Nucleotide_cyclase"/>
</dbReference>
<accession>A0ABT9Z8B6</accession>
<evidence type="ECO:0000259" key="1">
    <source>
        <dbReference type="PROSITE" id="PS50887"/>
    </source>
</evidence>
<dbReference type="Gene3D" id="3.10.580.10">
    <property type="entry name" value="CBS-domain"/>
    <property type="match status" value="1"/>
</dbReference>
<proteinExistence type="predicted"/>
<protein>
    <submittedName>
        <fullName evidence="2">Diguanylate cyclase (GGDEF)-like protein</fullName>
    </submittedName>
</protein>
<dbReference type="InterPro" id="IPR000644">
    <property type="entry name" value="CBS_dom"/>
</dbReference>
<dbReference type="InterPro" id="IPR050469">
    <property type="entry name" value="Diguanylate_Cyclase"/>
</dbReference>
<dbReference type="Pfam" id="PF00571">
    <property type="entry name" value="CBS"/>
    <property type="match status" value="1"/>
</dbReference>
<dbReference type="InterPro" id="IPR000160">
    <property type="entry name" value="GGDEF_dom"/>
</dbReference>
<dbReference type="EMBL" id="JAUSTZ010000009">
    <property type="protein sequence ID" value="MDQ0227510.1"/>
    <property type="molecule type" value="Genomic_DNA"/>
</dbReference>
<reference evidence="2 3" key="1">
    <citation type="submission" date="2023-07" db="EMBL/GenBank/DDBJ databases">
        <title>Genomic Encyclopedia of Type Strains, Phase IV (KMG-IV): sequencing the most valuable type-strain genomes for metagenomic binning, comparative biology and taxonomic classification.</title>
        <authorList>
            <person name="Goeker M."/>
        </authorList>
    </citation>
    <scope>NUCLEOTIDE SEQUENCE [LARGE SCALE GENOMIC DNA]</scope>
    <source>
        <strain evidence="2 3">DSM 17723</strain>
    </source>
</reference>
<evidence type="ECO:0000313" key="2">
    <source>
        <dbReference type="EMBL" id="MDQ0227510.1"/>
    </source>
</evidence>
<name>A0ABT9Z8B6_9BACI</name>
<dbReference type="SMART" id="SM00267">
    <property type="entry name" value="GGDEF"/>
    <property type="match status" value="1"/>
</dbReference>
<dbReference type="InterPro" id="IPR043128">
    <property type="entry name" value="Rev_trsase/Diguanyl_cyclase"/>
</dbReference>
<dbReference type="PANTHER" id="PTHR45138:SF25">
    <property type="entry name" value="GGDEF DOMAIN PROTEIN"/>
    <property type="match status" value="1"/>
</dbReference>
<dbReference type="Gene3D" id="3.30.70.270">
    <property type="match status" value="1"/>
</dbReference>
<dbReference type="NCBIfam" id="TIGR00254">
    <property type="entry name" value="GGDEF"/>
    <property type="match status" value="1"/>
</dbReference>
<organism evidence="2 3">
    <name type="scientific">Metabacillus niabensis</name>
    <dbReference type="NCBI Taxonomy" id="324854"/>
    <lineage>
        <taxon>Bacteria</taxon>
        <taxon>Bacillati</taxon>
        <taxon>Bacillota</taxon>
        <taxon>Bacilli</taxon>
        <taxon>Bacillales</taxon>
        <taxon>Bacillaceae</taxon>
        <taxon>Metabacillus</taxon>
    </lineage>
</organism>
<dbReference type="Proteomes" id="UP001232245">
    <property type="component" value="Unassembled WGS sequence"/>
</dbReference>
<dbReference type="SUPFAM" id="SSF55073">
    <property type="entry name" value="Nucleotide cyclase"/>
    <property type="match status" value="1"/>
</dbReference>
<dbReference type="PANTHER" id="PTHR45138">
    <property type="entry name" value="REGULATORY COMPONENTS OF SENSORY TRANSDUCTION SYSTEM"/>
    <property type="match status" value="1"/>
</dbReference>
<sequence length="318" mass="36433">MNIFIGEISEIVPKVNASTSNQIVDQLFTEDSSTQGIVVTENEIPIALITRTSFYQKLGTLYGYNLYMGRTVRLLMNSNILCVDYYQSITDVSERAMKRKEEQLYDYIIVTKDGYYHGVVSIRTLLITLAKVQSKIATYMNPLTGLPGNQIINEKLHEALKETVFSVLYIDLDHFKTYNDIYGFSKGDQMIQETAALLKHHLNGTSDFLGHIGGDDFLAILYNHSYQNVCEQIIQDFDKLIRHFYTEEHFSQGFITAENRLGKVEKIPLVAISIAVISRQNKQYRSVEEIVANATKIKKYCKRVQNSCYMDDSLCIRH</sequence>
<dbReference type="CDD" id="cd01949">
    <property type="entry name" value="GGDEF"/>
    <property type="match status" value="1"/>
</dbReference>
<keyword evidence="3" id="KW-1185">Reference proteome</keyword>
<dbReference type="PROSITE" id="PS50887">
    <property type="entry name" value="GGDEF"/>
    <property type="match status" value="1"/>
</dbReference>
<dbReference type="InterPro" id="IPR046342">
    <property type="entry name" value="CBS_dom_sf"/>
</dbReference>
<gene>
    <name evidence="2" type="ORF">J2S02_003855</name>
</gene>
<evidence type="ECO:0000313" key="3">
    <source>
        <dbReference type="Proteomes" id="UP001232245"/>
    </source>
</evidence>
<dbReference type="SUPFAM" id="SSF54631">
    <property type="entry name" value="CBS-domain pair"/>
    <property type="match status" value="1"/>
</dbReference>
<dbReference type="Pfam" id="PF00990">
    <property type="entry name" value="GGDEF"/>
    <property type="match status" value="1"/>
</dbReference>